<evidence type="ECO:0000256" key="8">
    <source>
        <dbReference type="SAM" id="Phobius"/>
    </source>
</evidence>
<sequence>MVTRIMTMDSVNGNKIGSEEKEKHWSQILALLIGSLGVITNGLLFSWSSPFIPKLTKDKENYDITEDEASYFGTLQPLATLITSGIFSYTSDVIGRRKTLLMIAVPHVCCWILTASAKSVYVFYVARILAGIADAAVYGSFPMYIGEIASPEVRGTWGNCLASAMFLGEFLINVIGAYFGVKATAYICLPLPVIFAVMFYFMPDSPYFCIMKGRYEEAKESLRFFKRKKNVEVDFVRLKADVDRQMSEKGTWLDMVKIDSNRRALIAAAFLRISQQIGGLSVFYMYTQLIFEKSGGDVAPEVSSMLYMGLCFGLNLFVVTFLMSRIRRRTSFIISLSPCAVVLYGMAIYFYLEQYVPEVDVTSFSWLPLTGMILYQIFSSFGITIIPTLMLGELFSASIKSKAMTVLVMVFSVSSFMANMLFYALLSRFGIYAPFLFFAVSNTVSAVLSIYLIPETKGKTLEEIQQMLKNKGNKK</sequence>
<dbReference type="InterPro" id="IPR020846">
    <property type="entry name" value="MFS_dom"/>
</dbReference>
<keyword evidence="6 8" id="KW-1133">Transmembrane helix</keyword>
<dbReference type="Pfam" id="PF00083">
    <property type="entry name" value="Sugar_tr"/>
    <property type="match status" value="1"/>
</dbReference>
<dbReference type="Gene3D" id="1.20.1250.20">
    <property type="entry name" value="MFS general substrate transporter like domains"/>
    <property type="match status" value="1"/>
</dbReference>
<dbReference type="SUPFAM" id="SSF103473">
    <property type="entry name" value="MFS general substrate transporter"/>
    <property type="match status" value="1"/>
</dbReference>
<dbReference type="InterPro" id="IPR036259">
    <property type="entry name" value="MFS_trans_sf"/>
</dbReference>
<dbReference type="InterPro" id="IPR005828">
    <property type="entry name" value="MFS_sugar_transport-like"/>
</dbReference>
<keyword evidence="7 8" id="KW-0472">Membrane</keyword>
<evidence type="ECO:0000256" key="1">
    <source>
        <dbReference type="ARBA" id="ARBA00004651"/>
    </source>
</evidence>
<feature type="transmembrane region" description="Helical" evidence="8">
    <location>
        <begin position="28"/>
        <end position="49"/>
    </location>
</feature>
<accession>A0A9P0DTA5</accession>
<feature type="domain" description="Major facilitator superfamily (MFS) profile" evidence="9">
    <location>
        <begin position="30"/>
        <end position="457"/>
    </location>
</feature>
<dbReference type="PANTHER" id="PTHR48021">
    <property type="match status" value="1"/>
</dbReference>
<comment type="subcellular location">
    <subcellularLocation>
        <location evidence="1">Cell membrane</location>
        <topology evidence="1">Multi-pass membrane protein</topology>
    </subcellularLocation>
</comment>
<evidence type="ECO:0000256" key="3">
    <source>
        <dbReference type="ARBA" id="ARBA00022475"/>
    </source>
</evidence>
<protein>
    <recommendedName>
        <fullName evidence="9">Major facilitator superfamily (MFS) profile domain-containing protein</fullName>
    </recommendedName>
</protein>
<feature type="transmembrane region" description="Helical" evidence="8">
    <location>
        <begin position="264"/>
        <end position="286"/>
    </location>
</feature>
<evidence type="ECO:0000313" key="11">
    <source>
        <dbReference type="Proteomes" id="UP001153737"/>
    </source>
</evidence>
<reference evidence="10" key="2">
    <citation type="submission" date="2022-10" db="EMBL/GenBank/DDBJ databases">
        <authorList>
            <consortium name="ENA_rothamsted_submissions"/>
            <consortium name="culmorum"/>
            <person name="King R."/>
        </authorList>
    </citation>
    <scope>NUCLEOTIDE SEQUENCE</scope>
</reference>
<dbReference type="PANTHER" id="PTHR48021:SF46">
    <property type="entry name" value="MAJOR FACILITATOR SUPERFAMILY (MFS) PROFILE DOMAIN-CONTAINING PROTEIN"/>
    <property type="match status" value="1"/>
</dbReference>
<organism evidence="10 11">
    <name type="scientific">Phaedon cochleariae</name>
    <name type="common">Mustard beetle</name>
    <dbReference type="NCBI Taxonomy" id="80249"/>
    <lineage>
        <taxon>Eukaryota</taxon>
        <taxon>Metazoa</taxon>
        <taxon>Ecdysozoa</taxon>
        <taxon>Arthropoda</taxon>
        <taxon>Hexapoda</taxon>
        <taxon>Insecta</taxon>
        <taxon>Pterygota</taxon>
        <taxon>Neoptera</taxon>
        <taxon>Endopterygota</taxon>
        <taxon>Coleoptera</taxon>
        <taxon>Polyphaga</taxon>
        <taxon>Cucujiformia</taxon>
        <taxon>Chrysomeloidea</taxon>
        <taxon>Chrysomelidae</taxon>
        <taxon>Chrysomelinae</taxon>
        <taxon>Chrysomelini</taxon>
        <taxon>Phaedon</taxon>
    </lineage>
</organism>
<keyword evidence="11" id="KW-1185">Reference proteome</keyword>
<dbReference type="Proteomes" id="UP001153737">
    <property type="component" value="Chromosome 3"/>
</dbReference>
<dbReference type="EMBL" id="OU896709">
    <property type="protein sequence ID" value="CAH1159595.1"/>
    <property type="molecule type" value="Genomic_DNA"/>
</dbReference>
<evidence type="ECO:0000256" key="5">
    <source>
        <dbReference type="ARBA" id="ARBA00022692"/>
    </source>
</evidence>
<feature type="transmembrane region" description="Helical" evidence="8">
    <location>
        <begin position="403"/>
        <end position="425"/>
    </location>
</feature>
<keyword evidence="2" id="KW-0813">Transport</keyword>
<dbReference type="PROSITE" id="PS50850">
    <property type="entry name" value="MFS"/>
    <property type="match status" value="1"/>
</dbReference>
<dbReference type="OrthoDB" id="6133115at2759"/>
<keyword evidence="4" id="KW-0762">Sugar transport</keyword>
<feature type="transmembrane region" description="Helical" evidence="8">
    <location>
        <begin position="306"/>
        <end position="324"/>
    </location>
</feature>
<feature type="transmembrane region" description="Helical" evidence="8">
    <location>
        <begin position="184"/>
        <end position="202"/>
    </location>
</feature>
<feature type="transmembrane region" description="Helical" evidence="8">
    <location>
        <begin position="372"/>
        <end position="391"/>
    </location>
</feature>
<evidence type="ECO:0000259" key="9">
    <source>
        <dbReference type="PROSITE" id="PS50850"/>
    </source>
</evidence>
<reference evidence="10" key="1">
    <citation type="submission" date="2022-01" db="EMBL/GenBank/DDBJ databases">
        <authorList>
            <person name="King R."/>
        </authorList>
    </citation>
    <scope>NUCLEOTIDE SEQUENCE</scope>
</reference>
<dbReference type="InterPro" id="IPR050549">
    <property type="entry name" value="MFS_Trehalose_Transporter"/>
</dbReference>
<keyword evidence="5 8" id="KW-0812">Transmembrane</keyword>
<feature type="transmembrane region" description="Helical" evidence="8">
    <location>
        <begin position="331"/>
        <end position="352"/>
    </location>
</feature>
<feature type="transmembrane region" description="Helical" evidence="8">
    <location>
        <begin position="431"/>
        <end position="453"/>
    </location>
</feature>
<keyword evidence="3" id="KW-1003">Cell membrane</keyword>
<feature type="transmembrane region" description="Helical" evidence="8">
    <location>
        <begin position="123"/>
        <end position="145"/>
    </location>
</feature>
<evidence type="ECO:0000256" key="7">
    <source>
        <dbReference type="ARBA" id="ARBA00023136"/>
    </source>
</evidence>
<dbReference type="GO" id="GO:0005886">
    <property type="term" value="C:plasma membrane"/>
    <property type="evidence" value="ECO:0007669"/>
    <property type="project" value="UniProtKB-SubCell"/>
</dbReference>
<dbReference type="AlphaFoldDB" id="A0A9P0DTA5"/>
<evidence type="ECO:0000256" key="4">
    <source>
        <dbReference type="ARBA" id="ARBA00022597"/>
    </source>
</evidence>
<feature type="transmembrane region" description="Helical" evidence="8">
    <location>
        <begin position="157"/>
        <end position="178"/>
    </location>
</feature>
<dbReference type="FunFam" id="1.20.1250.20:FF:000218">
    <property type="entry name" value="facilitated trehalose transporter Tret1"/>
    <property type="match status" value="1"/>
</dbReference>
<name>A0A9P0DTA5_PHACE</name>
<evidence type="ECO:0000313" key="10">
    <source>
        <dbReference type="EMBL" id="CAH1159595.1"/>
    </source>
</evidence>
<evidence type="ECO:0000256" key="2">
    <source>
        <dbReference type="ARBA" id="ARBA00022448"/>
    </source>
</evidence>
<evidence type="ECO:0000256" key="6">
    <source>
        <dbReference type="ARBA" id="ARBA00022989"/>
    </source>
</evidence>
<dbReference type="GO" id="GO:0022857">
    <property type="term" value="F:transmembrane transporter activity"/>
    <property type="evidence" value="ECO:0007669"/>
    <property type="project" value="InterPro"/>
</dbReference>
<gene>
    <name evidence="10" type="ORF">PHAECO_LOCUS7123</name>
</gene>
<proteinExistence type="predicted"/>